<evidence type="ECO:0000313" key="7">
    <source>
        <dbReference type="Proteomes" id="UP001304769"/>
    </source>
</evidence>
<dbReference type="InterPro" id="IPR050738">
    <property type="entry name" value="Sulfatase"/>
</dbReference>
<dbReference type="CDD" id="cd16027">
    <property type="entry name" value="SGSH"/>
    <property type="match status" value="1"/>
</dbReference>
<sequence length="559" mass="62039">MKGNARVKRPNIVWISTHDINPDLGCYAGVWPGAEYAVTPHLDRLAAEGARFDAAFASAPVCAPARSAIMTGCFPTAIGTMHMRTKAVPPPEVRLLPEYFRAAGYWTTNNVFTDFQVEIPPTVFDECSPDAHWRNRPDPNQPFFAAFHGMATHESQLYLEPEAFAAATPHVDDVDRHDPSRAPVPPYYPDTDVFRTAIARYADLITEMDHWVGDILAQLDEDGLAENTIVVFWSDHGRGMPRAKRWPNEAGLREPLIVRWPGRISPGTVVTDLVHTMDLAPTMLAAAGLPVPSHLHGVPLFDAEGTLAEAPNQYTFAGRDRMDEAEDTSRTVRDPRYRYIRHYHPDRSGMPHIQYPDHLETWSELRRLHAEEAKQLAQGLRPDKLTPLQRSLVAGSRPADELYDLAADPHETRNLATDPHHTAVLARMRQALEAWQGRYGDLGLRPEAEIIEGWRPGGRPHATAAPAVVASPEGLAAECATAGSSIAWTTVPPREAREQTPLEKIAGLPQDDGRRWRLYTGPVRAEAGTVWFRAFRLGFEASPEVAVNIESKEHCGNLA</sequence>
<reference evidence="6 7" key="1">
    <citation type="submission" date="2023-12" db="EMBL/GenBank/DDBJ databases">
        <title>Sinomonas terricola sp. nov, isolated from litchi orchard soil in Guangdong, PR China.</title>
        <authorList>
            <person name="Jiaxin W."/>
            <person name="Yang Z."/>
            <person name="Honghui Z."/>
        </authorList>
    </citation>
    <scope>NUCLEOTIDE SEQUENCE [LARGE SCALE GENOMIC DNA]</scope>
    <source>
        <strain evidence="6 7">JGH33</strain>
    </source>
</reference>
<comment type="similarity">
    <text evidence="1">Belongs to the sulfatase family.</text>
</comment>
<evidence type="ECO:0000256" key="3">
    <source>
        <dbReference type="ARBA" id="ARBA00022801"/>
    </source>
</evidence>
<dbReference type="EMBL" id="JAYGGQ010000009">
    <property type="protein sequence ID" value="MEA5455614.1"/>
    <property type="molecule type" value="Genomic_DNA"/>
</dbReference>
<dbReference type="PANTHER" id="PTHR42693">
    <property type="entry name" value="ARYLSULFATASE FAMILY MEMBER"/>
    <property type="match status" value="1"/>
</dbReference>
<evidence type="ECO:0000256" key="1">
    <source>
        <dbReference type="ARBA" id="ARBA00008779"/>
    </source>
</evidence>
<dbReference type="RefSeq" id="WP_323279472.1">
    <property type="nucleotide sequence ID" value="NZ_JAYGGQ010000009.1"/>
</dbReference>
<accession>A0ABU5T7F7</accession>
<dbReference type="Proteomes" id="UP001304769">
    <property type="component" value="Unassembled WGS sequence"/>
</dbReference>
<dbReference type="InterPro" id="IPR000917">
    <property type="entry name" value="Sulfatase_N"/>
</dbReference>
<evidence type="ECO:0000259" key="5">
    <source>
        <dbReference type="Pfam" id="PF00884"/>
    </source>
</evidence>
<gene>
    <name evidence="6" type="ORF">SPF06_12850</name>
</gene>
<feature type="domain" description="Sulfatase N-terminal" evidence="5">
    <location>
        <begin position="10"/>
        <end position="107"/>
    </location>
</feature>
<dbReference type="PANTHER" id="PTHR42693:SF53">
    <property type="entry name" value="ENDO-4-O-SULFATASE"/>
    <property type="match status" value="1"/>
</dbReference>
<dbReference type="Gene3D" id="3.40.720.10">
    <property type="entry name" value="Alkaline Phosphatase, subunit A"/>
    <property type="match status" value="1"/>
</dbReference>
<keyword evidence="7" id="KW-1185">Reference proteome</keyword>
<keyword evidence="2" id="KW-0479">Metal-binding</keyword>
<protein>
    <submittedName>
        <fullName evidence="6">Sulfatase</fullName>
    </submittedName>
</protein>
<keyword evidence="4" id="KW-0106">Calcium</keyword>
<dbReference type="SUPFAM" id="SSF53649">
    <property type="entry name" value="Alkaline phosphatase-like"/>
    <property type="match status" value="1"/>
</dbReference>
<feature type="domain" description="Sulfatase N-terminal" evidence="5">
    <location>
        <begin position="138"/>
        <end position="288"/>
    </location>
</feature>
<comment type="caution">
    <text evidence="6">The sequence shown here is derived from an EMBL/GenBank/DDBJ whole genome shotgun (WGS) entry which is preliminary data.</text>
</comment>
<dbReference type="InterPro" id="IPR024607">
    <property type="entry name" value="Sulfatase_CS"/>
</dbReference>
<name>A0ABU5T7F7_9MICC</name>
<dbReference type="InterPro" id="IPR017850">
    <property type="entry name" value="Alkaline_phosphatase_core_sf"/>
</dbReference>
<dbReference type="Pfam" id="PF00884">
    <property type="entry name" value="Sulfatase"/>
    <property type="match status" value="2"/>
</dbReference>
<organism evidence="6 7">
    <name type="scientific">Sinomonas terricola</name>
    <dbReference type="NCBI Taxonomy" id="3110330"/>
    <lineage>
        <taxon>Bacteria</taxon>
        <taxon>Bacillati</taxon>
        <taxon>Actinomycetota</taxon>
        <taxon>Actinomycetes</taxon>
        <taxon>Micrococcales</taxon>
        <taxon>Micrococcaceae</taxon>
        <taxon>Sinomonas</taxon>
    </lineage>
</organism>
<evidence type="ECO:0000313" key="6">
    <source>
        <dbReference type="EMBL" id="MEA5455614.1"/>
    </source>
</evidence>
<evidence type="ECO:0000256" key="2">
    <source>
        <dbReference type="ARBA" id="ARBA00022723"/>
    </source>
</evidence>
<proteinExistence type="inferred from homology"/>
<dbReference type="PROSITE" id="PS00523">
    <property type="entry name" value="SULFATASE_1"/>
    <property type="match status" value="1"/>
</dbReference>
<keyword evidence="3" id="KW-0378">Hydrolase</keyword>
<evidence type="ECO:0000256" key="4">
    <source>
        <dbReference type="ARBA" id="ARBA00022837"/>
    </source>
</evidence>